<protein>
    <submittedName>
        <fullName evidence="1">Uncharacterized protein</fullName>
    </submittedName>
</protein>
<dbReference type="AlphaFoldDB" id="A0AAD7C4Y3"/>
<organism evidence="1 2">
    <name type="scientific">Roridomyces roridus</name>
    <dbReference type="NCBI Taxonomy" id="1738132"/>
    <lineage>
        <taxon>Eukaryota</taxon>
        <taxon>Fungi</taxon>
        <taxon>Dikarya</taxon>
        <taxon>Basidiomycota</taxon>
        <taxon>Agaricomycotina</taxon>
        <taxon>Agaricomycetes</taxon>
        <taxon>Agaricomycetidae</taxon>
        <taxon>Agaricales</taxon>
        <taxon>Marasmiineae</taxon>
        <taxon>Mycenaceae</taxon>
        <taxon>Roridomyces</taxon>
    </lineage>
</organism>
<proteinExistence type="predicted"/>
<sequence>MSIAIAIAVYPGPPTVNARHKYTPRMLLVRTQCAHKDLDLGELPGRGGIQLERSTTELGFHSSGAVGERVPRAGSNQGITPQDLQPRALDAVSAQLGAPSRCLERLSIGICYAAGQSSAPSAHNGLSSFINACWHHATLRLPRCGLQDRNCRFRGGMRRGGACNEAVVS</sequence>
<comment type="caution">
    <text evidence="1">The sequence shown here is derived from an EMBL/GenBank/DDBJ whole genome shotgun (WGS) entry which is preliminary data.</text>
</comment>
<name>A0AAD7C4Y3_9AGAR</name>
<reference evidence="1" key="1">
    <citation type="submission" date="2023-03" db="EMBL/GenBank/DDBJ databases">
        <title>Massive genome expansion in bonnet fungi (Mycena s.s.) driven by repeated elements and novel gene families across ecological guilds.</title>
        <authorList>
            <consortium name="Lawrence Berkeley National Laboratory"/>
            <person name="Harder C.B."/>
            <person name="Miyauchi S."/>
            <person name="Viragh M."/>
            <person name="Kuo A."/>
            <person name="Thoen E."/>
            <person name="Andreopoulos B."/>
            <person name="Lu D."/>
            <person name="Skrede I."/>
            <person name="Drula E."/>
            <person name="Henrissat B."/>
            <person name="Morin E."/>
            <person name="Kohler A."/>
            <person name="Barry K."/>
            <person name="LaButti K."/>
            <person name="Morin E."/>
            <person name="Salamov A."/>
            <person name="Lipzen A."/>
            <person name="Mereny Z."/>
            <person name="Hegedus B."/>
            <person name="Baldrian P."/>
            <person name="Stursova M."/>
            <person name="Weitz H."/>
            <person name="Taylor A."/>
            <person name="Grigoriev I.V."/>
            <person name="Nagy L.G."/>
            <person name="Martin F."/>
            <person name="Kauserud H."/>
        </authorList>
    </citation>
    <scope>NUCLEOTIDE SEQUENCE</scope>
    <source>
        <strain evidence="1">9284</strain>
    </source>
</reference>
<evidence type="ECO:0000313" key="1">
    <source>
        <dbReference type="EMBL" id="KAJ7638974.1"/>
    </source>
</evidence>
<evidence type="ECO:0000313" key="2">
    <source>
        <dbReference type="Proteomes" id="UP001221142"/>
    </source>
</evidence>
<keyword evidence="2" id="KW-1185">Reference proteome</keyword>
<gene>
    <name evidence="1" type="ORF">FB45DRAFT_863814</name>
</gene>
<accession>A0AAD7C4Y3</accession>
<dbReference type="EMBL" id="JARKIF010000005">
    <property type="protein sequence ID" value="KAJ7638974.1"/>
    <property type="molecule type" value="Genomic_DNA"/>
</dbReference>
<dbReference type="Proteomes" id="UP001221142">
    <property type="component" value="Unassembled WGS sequence"/>
</dbReference>